<organism evidence="13">
    <name type="scientific">Clastoptera arizonana</name>
    <name type="common">Arizona spittle bug</name>
    <dbReference type="NCBI Taxonomy" id="38151"/>
    <lineage>
        <taxon>Eukaryota</taxon>
        <taxon>Metazoa</taxon>
        <taxon>Ecdysozoa</taxon>
        <taxon>Arthropoda</taxon>
        <taxon>Hexapoda</taxon>
        <taxon>Insecta</taxon>
        <taxon>Pterygota</taxon>
        <taxon>Neoptera</taxon>
        <taxon>Paraneoptera</taxon>
        <taxon>Hemiptera</taxon>
        <taxon>Auchenorrhyncha</taxon>
        <taxon>Cercopoidea</taxon>
        <taxon>Clastopteridae</taxon>
        <taxon>Clastoptera</taxon>
    </lineage>
</organism>
<evidence type="ECO:0008006" key="15">
    <source>
        <dbReference type="Google" id="ProtNLM"/>
    </source>
</evidence>
<dbReference type="InterPro" id="IPR029431">
    <property type="entry name" value="TP53INP"/>
</dbReference>
<keyword evidence="5" id="KW-0805">Transcription regulation</keyword>
<feature type="compositionally biased region" description="Polar residues" evidence="11">
    <location>
        <begin position="135"/>
        <end position="152"/>
    </location>
</feature>
<reference evidence="13" key="1">
    <citation type="submission" date="2015-12" db="EMBL/GenBank/DDBJ databases">
        <title>De novo transcriptome assembly of four potential Pierce s Disease insect vectors from Arizona vineyards.</title>
        <authorList>
            <person name="Tassone E.E."/>
        </authorList>
    </citation>
    <scope>NUCLEOTIDE SEQUENCE</scope>
</reference>
<dbReference type="GO" id="GO:0016604">
    <property type="term" value="C:nuclear body"/>
    <property type="evidence" value="ECO:0007669"/>
    <property type="project" value="UniProtKB-SubCell"/>
</dbReference>
<feature type="compositionally biased region" description="Basic and acidic residues" evidence="11">
    <location>
        <begin position="198"/>
        <end position="207"/>
    </location>
</feature>
<name>A0A1B6E920_9HEMI</name>
<feature type="region of interest" description="Disordered" evidence="11">
    <location>
        <begin position="128"/>
        <end position="152"/>
    </location>
</feature>
<keyword evidence="7" id="KW-0804">Transcription</keyword>
<dbReference type="EMBL" id="GEDC01001545">
    <property type="protein sequence ID" value="JAS35753.1"/>
    <property type="molecule type" value="Transcribed_RNA"/>
</dbReference>
<evidence type="ECO:0000256" key="11">
    <source>
        <dbReference type="SAM" id="MobiDB-lite"/>
    </source>
</evidence>
<dbReference type="EMBL" id="GEDC01015646">
    <property type="protein sequence ID" value="JAS21652.1"/>
    <property type="molecule type" value="Transcribed_RNA"/>
</dbReference>
<comment type="subcellular location">
    <subcellularLocation>
        <location evidence="2">Cytoplasm</location>
        <location evidence="2">Cytosol</location>
    </subcellularLocation>
    <subcellularLocation>
        <location evidence="1">Cytoplasmic vesicle</location>
        <location evidence="1">Autophagosome</location>
    </subcellularLocation>
    <subcellularLocation>
        <location evidence="10">Nucleus</location>
        <location evidence="10">Nuclear body</location>
    </subcellularLocation>
</comment>
<evidence type="ECO:0000256" key="2">
    <source>
        <dbReference type="ARBA" id="ARBA00004514"/>
    </source>
</evidence>
<dbReference type="GO" id="GO:0000045">
    <property type="term" value="P:autophagosome assembly"/>
    <property type="evidence" value="ECO:0007669"/>
    <property type="project" value="TreeGrafter"/>
</dbReference>
<keyword evidence="4" id="KW-0072">Autophagy</keyword>
<evidence type="ECO:0000313" key="13">
    <source>
        <dbReference type="EMBL" id="JAS34416.1"/>
    </source>
</evidence>
<evidence type="ECO:0000256" key="8">
    <source>
        <dbReference type="ARBA" id="ARBA00023242"/>
    </source>
</evidence>
<keyword evidence="3" id="KW-0963">Cytoplasm</keyword>
<dbReference type="EMBL" id="GEDC01002882">
    <property type="protein sequence ID" value="JAS34416.1"/>
    <property type="molecule type" value="Transcribed_RNA"/>
</dbReference>
<evidence type="ECO:0000313" key="12">
    <source>
        <dbReference type="EMBL" id="JAS21652.1"/>
    </source>
</evidence>
<dbReference type="PANTHER" id="PTHR31671">
    <property type="entry name" value="DIABETES AND OBESITY REGULATED, ISOFORM G"/>
    <property type="match status" value="1"/>
</dbReference>
<evidence type="ECO:0000256" key="3">
    <source>
        <dbReference type="ARBA" id="ARBA00022490"/>
    </source>
</evidence>
<evidence type="ECO:0000256" key="4">
    <source>
        <dbReference type="ARBA" id="ARBA00023006"/>
    </source>
</evidence>
<gene>
    <name evidence="14" type="ORF">g.35423</name>
    <name evidence="12" type="ORF">g.35424</name>
    <name evidence="13" type="ORF">g.35425</name>
</gene>
<protein>
    <recommendedName>
        <fullName evidence="15">Tumor protein p53-inducible nuclear protein 1</fullName>
    </recommendedName>
</protein>
<keyword evidence="8" id="KW-0539">Nucleus</keyword>
<feature type="compositionally biased region" description="Polar residues" evidence="11">
    <location>
        <begin position="224"/>
        <end position="234"/>
    </location>
</feature>
<dbReference type="AlphaFoldDB" id="A0A1B6E920"/>
<dbReference type="GO" id="GO:0005829">
    <property type="term" value="C:cytosol"/>
    <property type="evidence" value="ECO:0007669"/>
    <property type="project" value="UniProtKB-SubCell"/>
</dbReference>
<dbReference type="Pfam" id="PF14839">
    <property type="entry name" value="DOR"/>
    <property type="match status" value="1"/>
</dbReference>
<sequence>MFNNLANYLLGYNVMQSSKDEEICQPETSNISLLRLRTVEVEDSDWLLVNNGEMEDSDENDLLVQKSSPLISSRKTSRSESVSSLPCLSMDESWFVTPPPCFTLSGPIVIETSSLENLLIEHPSMSVYHHRSPPQHLTRSTSSVQSEEINQQPVQALRSNNRNQPIHLLQKQQHILCLELKASCKYQKRQSVRMNRNQLERRNKVKEVNSSNRRQRRSDRQQRHSGANNNRKCC</sequence>
<evidence type="ECO:0000313" key="14">
    <source>
        <dbReference type="EMBL" id="JAS35753.1"/>
    </source>
</evidence>
<feature type="region of interest" description="Disordered" evidence="11">
    <location>
        <begin position="191"/>
        <end position="234"/>
    </location>
</feature>
<evidence type="ECO:0000256" key="6">
    <source>
        <dbReference type="ARBA" id="ARBA00023159"/>
    </source>
</evidence>
<dbReference type="GO" id="GO:0031410">
    <property type="term" value="C:cytoplasmic vesicle"/>
    <property type="evidence" value="ECO:0007669"/>
    <property type="project" value="UniProtKB-KW"/>
</dbReference>
<evidence type="ECO:0000256" key="5">
    <source>
        <dbReference type="ARBA" id="ARBA00023015"/>
    </source>
</evidence>
<dbReference type="PANTHER" id="PTHR31671:SF3">
    <property type="entry name" value="DIABETES AND OBESITY REGULATED, ISOFORM G"/>
    <property type="match status" value="1"/>
</dbReference>
<proteinExistence type="predicted"/>
<keyword evidence="9" id="KW-0968">Cytoplasmic vesicle</keyword>
<dbReference type="GO" id="GO:0005776">
    <property type="term" value="C:autophagosome"/>
    <property type="evidence" value="ECO:0007669"/>
    <property type="project" value="UniProtKB-SubCell"/>
</dbReference>
<evidence type="ECO:0000256" key="1">
    <source>
        <dbReference type="ARBA" id="ARBA00004419"/>
    </source>
</evidence>
<evidence type="ECO:0000256" key="9">
    <source>
        <dbReference type="ARBA" id="ARBA00023329"/>
    </source>
</evidence>
<dbReference type="GO" id="GO:0045893">
    <property type="term" value="P:positive regulation of DNA-templated transcription"/>
    <property type="evidence" value="ECO:0007669"/>
    <property type="project" value="TreeGrafter"/>
</dbReference>
<evidence type="ECO:0000256" key="10">
    <source>
        <dbReference type="ARBA" id="ARBA00034306"/>
    </source>
</evidence>
<keyword evidence="6" id="KW-0010">Activator</keyword>
<evidence type="ECO:0000256" key="7">
    <source>
        <dbReference type="ARBA" id="ARBA00023163"/>
    </source>
</evidence>
<accession>A0A1B6E920</accession>